<dbReference type="Proteomes" id="UP000290365">
    <property type="component" value="Chromosome"/>
</dbReference>
<proteinExistence type="predicted"/>
<dbReference type="EMBL" id="CP035758">
    <property type="protein sequence ID" value="QBD76615.1"/>
    <property type="molecule type" value="Genomic_DNA"/>
</dbReference>
<evidence type="ECO:0000313" key="2">
    <source>
        <dbReference type="Proteomes" id="UP000290365"/>
    </source>
</evidence>
<dbReference type="RefSeq" id="WP_129887563.1">
    <property type="nucleotide sequence ID" value="NZ_CP035758.1"/>
</dbReference>
<dbReference type="OrthoDB" id="9804765at2"/>
<keyword evidence="2" id="KW-1185">Reference proteome</keyword>
<dbReference type="PANTHER" id="PTHR38460:SF1">
    <property type="entry name" value="TAUTOMERASE YOLI-RELATED"/>
    <property type="match status" value="1"/>
</dbReference>
<reference evidence="1 2" key="1">
    <citation type="submission" date="2019-01" db="EMBL/GenBank/DDBJ databases">
        <title>Ktedonosporobacter rubrisoli SCAWS-G2.</title>
        <authorList>
            <person name="Huang Y."/>
            <person name="Yan B."/>
        </authorList>
    </citation>
    <scope>NUCLEOTIDE SEQUENCE [LARGE SCALE GENOMIC DNA]</scope>
    <source>
        <strain evidence="1 2">SCAWS-G2</strain>
    </source>
</reference>
<organism evidence="1 2">
    <name type="scientific">Ktedonosporobacter rubrisoli</name>
    <dbReference type="NCBI Taxonomy" id="2509675"/>
    <lineage>
        <taxon>Bacteria</taxon>
        <taxon>Bacillati</taxon>
        <taxon>Chloroflexota</taxon>
        <taxon>Ktedonobacteria</taxon>
        <taxon>Ktedonobacterales</taxon>
        <taxon>Ktedonosporobacteraceae</taxon>
        <taxon>Ktedonosporobacter</taxon>
    </lineage>
</organism>
<dbReference type="KEGG" id="kbs:EPA93_11615"/>
<dbReference type="AlphaFoldDB" id="A0A4P6JMX9"/>
<evidence type="ECO:0000313" key="1">
    <source>
        <dbReference type="EMBL" id="QBD76615.1"/>
    </source>
</evidence>
<name>A0A4P6JMX9_KTERU</name>
<dbReference type="InterPro" id="IPR014347">
    <property type="entry name" value="Tautomerase/MIF_sf"/>
</dbReference>
<protein>
    <submittedName>
        <fullName evidence="1">Tautomerase family protein</fullName>
    </submittedName>
</protein>
<dbReference type="InterPro" id="IPR037479">
    <property type="entry name" value="Tauto_MSAD"/>
</dbReference>
<gene>
    <name evidence="1" type="ORF">EPA93_11615</name>
</gene>
<dbReference type="Gene3D" id="3.30.429.10">
    <property type="entry name" value="Macrophage Migration Inhibitory Factor"/>
    <property type="match status" value="1"/>
</dbReference>
<dbReference type="Pfam" id="PF14552">
    <property type="entry name" value="Tautomerase_2"/>
    <property type="match status" value="1"/>
</dbReference>
<dbReference type="SUPFAM" id="SSF55331">
    <property type="entry name" value="Tautomerase/MIF"/>
    <property type="match status" value="1"/>
</dbReference>
<dbReference type="PANTHER" id="PTHR38460">
    <property type="entry name" value="TAUTOMERASE YOLI-RELATED"/>
    <property type="match status" value="1"/>
</dbReference>
<accession>A0A4P6JMX9</accession>
<sequence>MPLVHINLRQGKSTSYIRSICEAVQQALVECLDVPVRDKFQIVHEHSAEHLIYNPHYLDIDRSDDIAIIQVTLSKGRSTAQKQAFYARLATLLQEKPGMRPQDIMIGLVENTREDWSFGFGEAQYLTLPREQWK</sequence>